<evidence type="ECO:0000256" key="1">
    <source>
        <dbReference type="SAM" id="Coils"/>
    </source>
</evidence>
<name>A0ABX2CPM6_9CYAN</name>
<proteinExistence type="predicted"/>
<sequence length="225" mass="25385">MNFIVGWASGPPLNSQDACSTISYNYYSSSQDACSIISHTKLSKGEESLQYEEIPTQQIIDRLRQTLEPRIGIAEPSLLGTENSAIAQNEDDEDIALLKAGFDIYNIPITSYQRRLGSAVIAVRKIVRKLLRPVLERQVIYNFANTRVVQTLSIQLQKLQENQQSLEKKIQEEFSSGYPEVTAQLETQQNAIATFQSEIEQIKAVQQQHTAILEKITAQLLDQQQ</sequence>
<protein>
    <submittedName>
        <fullName evidence="2">Uncharacterized protein</fullName>
    </submittedName>
</protein>
<feature type="coiled-coil region" evidence="1">
    <location>
        <begin position="149"/>
        <end position="205"/>
    </location>
</feature>
<gene>
    <name evidence="2" type="ORF">E5S67_00065</name>
</gene>
<dbReference type="EMBL" id="SRRZ01000001">
    <property type="protein sequence ID" value="NQE32352.1"/>
    <property type="molecule type" value="Genomic_DNA"/>
</dbReference>
<organism evidence="2 3">
    <name type="scientific">Microcoleus asticus IPMA8</name>
    <dbReference type="NCBI Taxonomy" id="2563858"/>
    <lineage>
        <taxon>Bacteria</taxon>
        <taxon>Bacillati</taxon>
        <taxon>Cyanobacteriota</taxon>
        <taxon>Cyanophyceae</taxon>
        <taxon>Oscillatoriophycideae</taxon>
        <taxon>Oscillatoriales</taxon>
        <taxon>Microcoleaceae</taxon>
        <taxon>Microcoleus</taxon>
        <taxon>Microcoleus asticus</taxon>
    </lineage>
</organism>
<accession>A0ABX2CPM6</accession>
<keyword evidence="3" id="KW-1185">Reference proteome</keyword>
<reference evidence="2 3" key="1">
    <citation type="journal article" date="2020" name="Sci. Rep.">
        <title>A novel cyanobacterial geosmin producer, revising GeoA distribution and dispersion patterns in Bacteria.</title>
        <authorList>
            <person name="Churro C."/>
            <person name="Semedo-Aguiar A.P."/>
            <person name="Silva A.D."/>
            <person name="Pereira-Leal J.B."/>
            <person name="Leite R.B."/>
        </authorList>
    </citation>
    <scope>NUCLEOTIDE SEQUENCE [LARGE SCALE GENOMIC DNA]</scope>
    <source>
        <strain evidence="2 3">IPMA8</strain>
    </source>
</reference>
<comment type="caution">
    <text evidence="2">The sequence shown here is derived from an EMBL/GenBank/DDBJ whole genome shotgun (WGS) entry which is preliminary data.</text>
</comment>
<dbReference type="RefSeq" id="WP_339382690.1">
    <property type="nucleotide sequence ID" value="NZ_CAWPPK010000001.1"/>
</dbReference>
<evidence type="ECO:0000313" key="2">
    <source>
        <dbReference type="EMBL" id="NQE32352.1"/>
    </source>
</evidence>
<keyword evidence="1" id="KW-0175">Coiled coil</keyword>
<dbReference type="Proteomes" id="UP000702425">
    <property type="component" value="Unassembled WGS sequence"/>
</dbReference>
<evidence type="ECO:0000313" key="3">
    <source>
        <dbReference type="Proteomes" id="UP000702425"/>
    </source>
</evidence>